<feature type="domain" description="NAC" evidence="6">
    <location>
        <begin position="34"/>
        <end position="209"/>
    </location>
</feature>
<dbReference type="PROSITE" id="PS51005">
    <property type="entry name" value="NAC"/>
    <property type="match status" value="1"/>
</dbReference>
<dbReference type="PANTHER" id="PTHR31719:SF43">
    <property type="entry name" value="NAC TRANSCRIPTION FACTOR 56"/>
    <property type="match status" value="1"/>
</dbReference>
<gene>
    <name evidence="7" type="ORF">JRO89_XS03G0016700</name>
</gene>
<dbReference type="Gene3D" id="2.170.150.80">
    <property type="entry name" value="NAC domain"/>
    <property type="match status" value="1"/>
</dbReference>
<feature type="transmembrane region" description="Helical" evidence="5">
    <location>
        <begin position="82"/>
        <end position="103"/>
    </location>
</feature>
<evidence type="ECO:0000256" key="3">
    <source>
        <dbReference type="ARBA" id="ARBA00023163"/>
    </source>
</evidence>
<evidence type="ECO:0000256" key="5">
    <source>
        <dbReference type="SAM" id="Phobius"/>
    </source>
</evidence>
<dbReference type="InterPro" id="IPR036093">
    <property type="entry name" value="NAC_dom_sf"/>
</dbReference>
<evidence type="ECO:0000256" key="2">
    <source>
        <dbReference type="ARBA" id="ARBA00023125"/>
    </source>
</evidence>
<protein>
    <recommendedName>
        <fullName evidence="6">NAC domain-containing protein</fullName>
    </recommendedName>
</protein>
<reference evidence="7 8" key="1">
    <citation type="submission" date="2021-02" db="EMBL/GenBank/DDBJ databases">
        <title>Plant Genome Project.</title>
        <authorList>
            <person name="Zhang R.-G."/>
        </authorList>
    </citation>
    <scope>NUCLEOTIDE SEQUENCE [LARGE SCALE GENOMIC DNA]</scope>
    <source>
        <tissue evidence="7">Leaves</tissue>
    </source>
</reference>
<sequence length="261" mass="30104">MLEAQASAAPSIKGDCAQAEVQQSNQSKDCSMMMPTGFRFNPTDEELIEILERKVSGQEMHVHAHFIVQRNVYDHDPRHLQCIYASCVVYILMCFYFFFHFMLINNISIGDNTVLVANNERYCYCIKEDDSREVAGQGWWKATGHLKNIYAYDSERVEWRLCKIKHNGKPSAQEELENFRTQIIRNCDTEPGNSSMSTQPDFAGGVNQAMDHNYNHSMQVMDHDQQTVLQVMGTNSYINGDYQQPEDPSEEPFSCLWSWQN</sequence>
<keyword evidence="2" id="KW-0238">DNA-binding</keyword>
<keyword evidence="1" id="KW-0805">Transcription regulation</keyword>
<accession>A0ABQ8I8K2</accession>
<evidence type="ECO:0000313" key="7">
    <source>
        <dbReference type="EMBL" id="KAH7572799.1"/>
    </source>
</evidence>
<dbReference type="Proteomes" id="UP000827721">
    <property type="component" value="Unassembled WGS sequence"/>
</dbReference>
<keyword evidence="5" id="KW-1133">Transmembrane helix</keyword>
<dbReference type="PANTHER" id="PTHR31719">
    <property type="entry name" value="NAC TRANSCRIPTION FACTOR 56"/>
    <property type="match status" value="1"/>
</dbReference>
<evidence type="ECO:0000256" key="1">
    <source>
        <dbReference type="ARBA" id="ARBA00023015"/>
    </source>
</evidence>
<keyword evidence="8" id="KW-1185">Reference proteome</keyword>
<keyword evidence="5" id="KW-0472">Membrane</keyword>
<organism evidence="7 8">
    <name type="scientific">Xanthoceras sorbifolium</name>
    <dbReference type="NCBI Taxonomy" id="99658"/>
    <lineage>
        <taxon>Eukaryota</taxon>
        <taxon>Viridiplantae</taxon>
        <taxon>Streptophyta</taxon>
        <taxon>Embryophyta</taxon>
        <taxon>Tracheophyta</taxon>
        <taxon>Spermatophyta</taxon>
        <taxon>Magnoliopsida</taxon>
        <taxon>eudicotyledons</taxon>
        <taxon>Gunneridae</taxon>
        <taxon>Pentapetalae</taxon>
        <taxon>rosids</taxon>
        <taxon>malvids</taxon>
        <taxon>Sapindales</taxon>
        <taxon>Sapindaceae</taxon>
        <taxon>Xanthoceroideae</taxon>
        <taxon>Xanthoceras</taxon>
    </lineage>
</organism>
<comment type="caution">
    <text evidence="7">The sequence shown here is derived from an EMBL/GenBank/DDBJ whole genome shotgun (WGS) entry which is preliminary data.</text>
</comment>
<keyword evidence="3" id="KW-0804">Transcription</keyword>
<dbReference type="EMBL" id="JAFEMO010000003">
    <property type="protein sequence ID" value="KAH7572799.1"/>
    <property type="molecule type" value="Genomic_DNA"/>
</dbReference>
<dbReference type="InterPro" id="IPR003441">
    <property type="entry name" value="NAC-dom"/>
</dbReference>
<dbReference type="SUPFAM" id="SSF101941">
    <property type="entry name" value="NAC domain"/>
    <property type="match status" value="1"/>
</dbReference>
<dbReference type="Pfam" id="PF02365">
    <property type="entry name" value="NAM"/>
    <property type="match status" value="1"/>
</dbReference>
<proteinExistence type="predicted"/>
<evidence type="ECO:0000259" key="6">
    <source>
        <dbReference type="PROSITE" id="PS51005"/>
    </source>
</evidence>
<evidence type="ECO:0000313" key="8">
    <source>
        <dbReference type="Proteomes" id="UP000827721"/>
    </source>
</evidence>
<name>A0ABQ8I8K2_9ROSI</name>
<keyword evidence="5" id="KW-0812">Transmembrane</keyword>
<evidence type="ECO:0000256" key="4">
    <source>
        <dbReference type="ARBA" id="ARBA00023242"/>
    </source>
</evidence>
<keyword evidence="4" id="KW-0539">Nucleus</keyword>